<comment type="similarity">
    <text evidence="1 12">Belongs to the helicase family. DnaB subfamily.</text>
</comment>
<dbReference type="EC" id="5.6.2.3" evidence="11 12"/>
<dbReference type="InterPro" id="IPR027417">
    <property type="entry name" value="P-loop_NTPase"/>
</dbReference>
<dbReference type="GO" id="GO:1990077">
    <property type="term" value="C:primosome complex"/>
    <property type="evidence" value="ECO:0007669"/>
    <property type="project" value="UniProtKB-UniRule"/>
</dbReference>
<dbReference type="GO" id="GO:0006269">
    <property type="term" value="P:DNA replication, synthesis of primer"/>
    <property type="evidence" value="ECO:0007669"/>
    <property type="project" value="UniProtKB-UniRule"/>
</dbReference>
<dbReference type="GO" id="GO:0043139">
    <property type="term" value="F:5'-3' DNA helicase activity"/>
    <property type="evidence" value="ECO:0007669"/>
    <property type="project" value="UniProtKB-EC"/>
</dbReference>
<dbReference type="GO" id="GO:0005524">
    <property type="term" value="F:ATP binding"/>
    <property type="evidence" value="ECO:0007669"/>
    <property type="project" value="UniProtKB-UniRule"/>
</dbReference>
<organism evidence="15 16">
    <name type="scientific">Fimbriimonas ginsengisoli</name>
    <dbReference type="NCBI Taxonomy" id="1005039"/>
    <lineage>
        <taxon>Bacteria</taxon>
        <taxon>Bacillati</taxon>
        <taxon>Armatimonadota</taxon>
        <taxon>Fimbriimonadia</taxon>
        <taxon>Fimbriimonadales</taxon>
        <taxon>Fimbriimonadaceae</taxon>
        <taxon>Fimbriimonas</taxon>
    </lineage>
</organism>
<evidence type="ECO:0000256" key="12">
    <source>
        <dbReference type="RuleBase" id="RU362085"/>
    </source>
</evidence>
<keyword evidence="7 12" id="KW-0067">ATP-binding</keyword>
<dbReference type="InterPro" id="IPR036185">
    <property type="entry name" value="DNA_heli_DnaB-like_N_sf"/>
</dbReference>
<dbReference type="PROSITE" id="PS51199">
    <property type="entry name" value="SF4_HELICASE"/>
    <property type="match status" value="1"/>
</dbReference>
<dbReference type="CDD" id="cd00984">
    <property type="entry name" value="DnaB_C"/>
    <property type="match status" value="1"/>
</dbReference>
<evidence type="ECO:0000256" key="7">
    <source>
        <dbReference type="ARBA" id="ARBA00022840"/>
    </source>
</evidence>
<comment type="catalytic activity">
    <reaction evidence="10 12">
        <text>ATP + H2O = ADP + phosphate + H(+)</text>
        <dbReference type="Rhea" id="RHEA:13065"/>
        <dbReference type="ChEBI" id="CHEBI:15377"/>
        <dbReference type="ChEBI" id="CHEBI:15378"/>
        <dbReference type="ChEBI" id="CHEBI:30616"/>
        <dbReference type="ChEBI" id="CHEBI:43474"/>
        <dbReference type="ChEBI" id="CHEBI:456216"/>
        <dbReference type="EC" id="5.6.2.3"/>
    </reaction>
</comment>
<dbReference type="EMBL" id="JACOSL010000056">
    <property type="protein sequence ID" value="MBI1757227.1"/>
    <property type="molecule type" value="Genomic_DNA"/>
</dbReference>
<keyword evidence="5 12" id="KW-0378">Hydrolase</keyword>
<protein>
    <recommendedName>
        <fullName evidence="11 12">Replicative DNA helicase</fullName>
        <ecNumber evidence="11 12">5.6.2.3</ecNumber>
    </recommendedName>
</protein>
<name>A0A931PV41_FIMGI</name>
<evidence type="ECO:0000256" key="3">
    <source>
        <dbReference type="ARBA" id="ARBA00022705"/>
    </source>
</evidence>
<dbReference type="GO" id="GO:0016787">
    <property type="term" value="F:hydrolase activity"/>
    <property type="evidence" value="ECO:0007669"/>
    <property type="project" value="UniProtKB-KW"/>
</dbReference>
<evidence type="ECO:0000256" key="1">
    <source>
        <dbReference type="ARBA" id="ARBA00008428"/>
    </source>
</evidence>
<evidence type="ECO:0000256" key="13">
    <source>
        <dbReference type="SAM" id="MobiDB-lite"/>
    </source>
</evidence>
<accession>A0A931PV41</accession>
<evidence type="ECO:0000256" key="5">
    <source>
        <dbReference type="ARBA" id="ARBA00022801"/>
    </source>
</evidence>
<gene>
    <name evidence="15" type="primary">dnaB</name>
    <name evidence="15" type="ORF">HYR64_08995</name>
</gene>
<evidence type="ECO:0000256" key="10">
    <source>
        <dbReference type="ARBA" id="ARBA00048954"/>
    </source>
</evidence>
<evidence type="ECO:0000256" key="8">
    <source>
        <dbReference type="ARBA" id="ARBA00023125"/>
    </source>
</evidence>
<evidence type="ECO:0000313" key="16">
    <source>
        <dbReference type="Proteomes" id="UP000727962"/>
    </source>
</evidence>
<dbReference type="PANTHER" id="PTHR30153:SF2">
    <property type="entry name" value="REPLICATIVE DNA HELICASE"/>
    <property type="match status" value="1"/>
</dbReference>
<evidence type="ECO:0000256" key="11">
    <source>
        <dbReference type="NCBIfam" id="TIGR00665"/>
    </source>
</evidence>
<feature type="domain" description="SF4 helicase" evidence="14">
    <location>
        <begin position="179"/>
        <end position="453"/>
    </location>
</feature>
<dbReference type="SUPFAM" id="SSF52540">
    <property type="entry name" value="P-loop containing nucleoside triphosphate hydrolases"/>
    <property type="match status" value="1"/>
</dbReference>
<keyword evidence="8 12" id="KW-0238">DNA-binding</keyword>
<evidence type="ECO:0000256" key="9">
    <source>
        <dbReference type="ARBA" id="ARBA00023235"/>
    </source>
</evidence>
<keyword evidence="6 12" id="KW-0347">Helicase</keyword>
<dbReference type="Pfam" id="PF03796">
    <property type="entry name" value="DnaB_C"/>
    <property type="match status" value="1"/>
</dbReference>
<dbReference type="Pfam" id="PF00772">
    <property type="entry name" value="DnaB"/>
    <property type="match status" value="1"/>
</dbReference>
<dbReference type="PANTHER" id="PTHR30153">
    <property type="entry name" value="REPLICATIVE DNA HELICASE DNAB"/>
    <property type="match status" value="1"/>
</dbReference>
<comment type="function">
    <text evidence="12">The main replicative DNA helicase, it participates in initiation and elongation during chromosome replication. Travels ahead of the DNA replisome, separating dsDNA into templates for DNA synthesis. A processive ATP-dependent 5'-3' DNA helicase it has DNA-dependent ATPase activity.</text>
</comment>
<dbReference type="InterPro" id="IPR007693">
    <property type="entry name" value="DNA_helicase_DnaB-like_N"/>
</dbReference>
<keyword evidence="4 12" id="KW-0547">Nucleotide-binding</keyword>
<dbReference type="NCBIfam" id="TIGR00665">
    <property type="entry name" value="DnaB"/>
    <property type="match status" value="1"/>
</dbReference>
<reference evidence="15" key="1">
    <citation type="submission" date="2020-07" db="EMBL/GenBank/DDBJ databases">
        <title>Huge and variable diversity of episymbiotic CPR bacteria and DPANN archaea in groundwater ecosystems.</title>
        <authorList>
            <person name="He C.Y."/>
            <person name="Keren R."/>
            <person name="Whittaker M."/>
            <person name="Farag I.F."/>
            <person name="Doudna J."/>
            <person name="Cate J.H.D."/>
            <person name="Banfield J.F."/>
        </authorList>
    </citation>
    <scope>NUCLEOTIDE SEQUENCE</scope>
    <source>
        <strain evidence="15">NC_groundwater_17_Pr7_B-0.1um_64_12</strain>
    </source>
</reference>
<dbReference type="SUPFAM" id="SSF48024">
    <property type="entry name" value="N-terminal domain of DnaB helicase"/>
    <property type="match status" value="1"/>
</dbReference>
<evidence type="ECO:0000256" key="6">
    <source>
        <dbReference type="ARBA" id="ARBA00022806"/>
    </source>
</evidence>
<dbReference type="Gene3D" id="1.10.860.10">
    <property type="entry name" value="DNAb Helicase, Chain A"/>
    <property type="match status" value="1"/>
</dbReference>
<proteinExistence type="inferred from homology"/>
<dbReference type="Proteomes" id="UP000727962">
    <property type="component" value="Unassembled WGS sequence"/>
</dbReference>
<sequence>MPKPEEFVPLHSIEAEMGALGSALLSERAVEHVLGMLDATDFYRPAHQEIYKAIRQLVESAKAVDLLTLKEELTARGKLADVGGMPYLMEIAEFTPSPANATHYATIVQDKSTLRRLESAGRDIVGLVQRPDEDSAEEKLDQAEQMVFDVGRNRLGKDFEHVSSLAKEFFVDVDRLIETGQPVLGTSTGFPDLDAKLTGLYGGDLIVIAARPSMGKTSLAIQIALNLGQRAIGNVAVFSLEMSSLQLVRRMASTLAEVSSAALKKASLPHEDYHKLAEACETLYSASVYIDDSSDLSALEMRGKCRRLKQEGGLALVVVDYLQLMRSSRRTENRVQEIGEIARSLKALAKELDVPVIALSQLNRAVELRENKRPQLSDIRESGSIEAEADVVMMIFREQYYADRENPSEIDHNIRRNDETEIAIAKHRNGETGVVLLGFQPAFTRFTNLHEDDKRAYWSKQRSGLKGSELRGGGERSAVAAVAAREPA</sequence>
<dbReference type="GO" id="GO:0003677">
    <property type="term" value="F:DNA binding"/>
    <property type="evidence" value="ECO:0007669"/>
    <property type="project" value="UniProtKB-UniRule"/>
</dbReference>
<comment type="caution">
    <text evidence="15">The sequence shown here is derived from an EMBL/GenBank/DDBJ whole genome shotgun (WGS) entry which is preliminary data.</text>
</comment>
<evidence type="ECO:0000259" key="14">
    <source>
        <dbReference type="PROSITE" id="PS51199"/>
    </source>
</evidence>
<dbReference type="InterPro" id="IPR016136">
    <property type="entry name" value="DNA_helicase_N/primase_C"/>
</dbReference>
<dbReference type="InterPro" id="IPR007694">
    <property type="entry name" value="DNA_helicase_DnaB-like_C"/>
</dbReference>
<dbReference type="Gene3D" id="3.40.50.300">
    <property type="entry name" value="P-loop containing nucleotide triphosphate hydrolases"/>
    <property type="match status" value="1"/>
</dbReference>
<evidence type="ECO:0000313" key="15">
    <source>
        <dbReference type="EMBL" id="MBI1757227.1"/>
    </source>
</evidence>
<evidence type="ECO:0000256" key="2">
    <source>
        <dbReference type="ARBA" id="ARBA00022515"/>
    </source>
</evidence>
<dbReference type="InterPro" id="IPR007692">
    <property type="entry name" value="DNA_helicase_DnaB"/>
</dbReference>
<keyword evidence="9" id="KW-0413">Isomerase</keyword>
<feature type="region of interest" description="Disordered" evidence="13">
    <location>
        <begin position="460"/>
        <end position="488"/>
    </location>
</feature>
<dbReference type="AlphaFoldDB" id="A0A931PV41"/>
<dbReference type="GO" id="GO:0005829">
    <property type="term" value="C:cytosol"/>
    <property type="evidence" value="ECO:0007669"/>
    <property type="project" value="TreeGrafter"/>
</dbReference>
<keyword evidence="2 12" id="KW-0639">Primosome</keyword>
<evidence type="ECO:0000256" key="4">
    <source>
        <dbReference type="ARBA" id="ARBA00022741"/>
    </source>
</evidence>
<feature type="compositionally biased region" description="Low complexity" evidence="13">
    <location>
        <begin position="478"/>
        <end position="488"/>
    </location>
</feature>
<keyword evidence="3 12" id="KW-0235">DNA replication</keyword>